<organism evidence="6 7">
    <name type="scientific">Legionella pneumophila subsp. pneumophila</name>
    <dbReference type="NCBI Taxonomy" id="91891"/>
    <lineage>
        <taxon>Bacteria</taxon>
        <taxon>Pseudomonadati</taxon>
        <taxon>Pseudomonadota</taxon>
        <taxon>Gammaproteobacteria</taxon>
        <taxon>Legionellales</taxon>
        <taxon>Legionellaceae</taxon>
        <taxon>Legionella</taxon>
    </lineage>
</organism>
<dbReference type="Gene3D" id="3.90.1150.10">
    <property type="entry name" value="Aspartate Aminotransferase, domain 1"/>
    <property type="match status" value="1"/>
</dbReference>
<evidence type="ECO:0000256" key="1">
    <source>
        <dbReference type="ARBA" id="ARBA00001933"/>
    </source>
</evidence>
<accession>A0AAV2UVL3</accession>
<dbReference type="FunFam" id="3.90.1150.10:FF:000008">
    <property type="entry name" value="Cystathionine gamma-synthase"/>
    <property type="match status" value="1"/>
</dbReference>
<keyword evidence="3 4" id="KW-0663">Pyridoxal phosphate</keyword>
<dbReference type="InterPro" id="IPR015424">
    <property type="entry name" value="PyrdxlP-dep_Trfase"/>
</dbReference>
<evidence type="ECO:0000313" key="7">
    <source>
        <dbReference type="Proteomes" id="UP000010102"/>
    </source>
</evidence>
<dbReference type="KEGG" id="lpo:LPO_0971"/>
<evidence type="ECO:0000256" key="4">
    <source>
        <dbReference type="PIRSR" id="PIRSR001434-2"/>
    </source>
</evidence>
<reference evidence="6 7" key="1">
    <citation type="submission" date="2011-07" db="EMBL/GenBank/DDBJ databases">
        <authorList>
            <person name="Genoscope - CEA"/>
        </authorList>
    </citation>
    <scope>NUCLEOTIDE SEQUENCE [LARGE SCALE GENOMIC DNA]</scope>
    <source>
        <strain evidence="7">lorraine</strain>
    </source>
</reference>
<dbReference type="PROSITE" id="PS00868">
    <property type="entry name" value="CYS_MET_METAB_PP"/>
    <property type="match status" value="1"/>
</dbReference>
<dbReference type="GO" id="GO:0030170">
    <property type="term" value="F:pyridoxal phosphate binding"/>
    <property type="evidence" value="ECO:0007669"/>
    <property type="project" value="InterPro"/>
</dbReference>
<sequence length="383" mass="42045">MNKTHFDTRAIHAGQEPCQSTGAVMTPIYATSTYKQIAPGEHLGYEYSRTQNPTRKAYEDCIASLESGQKGFAFASGMAAINTVIDLLDSGDHVVAMDDLYGGTFRLFDKVKTRTSNLSFSFIDMSVPENIEAAITPKTKLLWLETPSNPMLKLANLRKIAAIAKKHNLITVADNTFATPWIQRPLELGFDIVLHSATKYLNGHSDVISGVVVVGDNPMLSDKIAFLQNSCGAVAGPFDSFLVLRSLKTLSLRMQRHCENANHLANWLNGHPKIEKVIYPGLKSHPQYSLAKEQMNDFGGMISLVLKGGLEDAKRFLARCELFTLAESLGGVESLIEHPAIMTHASIPVEQRKALGIEDGFIRLSVGIEHIDDLRADLEHALG</sequence>
<feature type="modified residue" description="N6-(pyridoxal phosphate)lysine" evidence="4">
    <location>
        <position position="199"/>
    </location>
</feature>
<keyword evidence="6" id="KW-0808">Transferase</keyword>
<dbReference type="PIRSF" id="PIRSF001434">
    <property type="entry name" value="CGS"/>
    <property type="match status" value="1"/>
</dbReference>
<evidence type="ECO:0000256" key="3">
    <source>
        <dbReference type="ARBA" id="ARBA00022898"/>
    </source>
</evidence>
<dbReference type="Gene3D" id="3.40.640.10">
    <property type="entry name" value="Type I PLP-dependent aspartate aminotransferase-like (Major domain)"/>
    <property type="match status" value="1"/>
</dbReference>
<dbReference type="GO" id="GO:0019346">
    <property type="term" value="P:transsulfuration"/>
    <property type="evidence" value="ECO:0007669"/>
    <property type="project" value="InterPro"/>
</dbReference>
<comment type="cofactor">
    <cofactor evidence="1 5">
        <name>pyridoxal 5'-phosphate</name>
        <dbReference type="ChEBI" id="CHEBI:597326"/>
    </cofactor>
</comment>
<evidence type="ECO:0000313" key="6">
    <source>
        <dbReference type="EMBL" id="CCD05042.1"/>
    </source>
</evidence>
<dbReference type="PANTHER" id="PTHR11808:SF15">
    <property type="entry name" value="CYSTATHIONINE GAMMA-LYASE"/>
    <property type="match status" value="1"/>
</dbReference>
<comment type="similarity">
    <text evidence="2 5">Belongs to the trans-sulfuration enzymes family.</text>
</comment>
<gene>
    <name evidence="6" type="primary">metB</name>
    <name evidence="6" type="ORF">LPO_0971</name>
</gene>
<dbReference type="InterPro" id="IPR000277">
    <property type="entry name" value="Cys/Met-Metab_PyrdxlP-dep_enz"/>
</dbReference>
<proteinExistence type="inferred from homology"/>
<dbReference type="PANTHER" id="PTHR11808">
    <property type="entry name" value="TRANS-SULFURATION ENZYME FAMILY MEMBER"/>
    <property type="match status" value="1"/>
</dbReference>
<evidence type="ECO:0000256" key="5">
    <source>
        <dbReference type="RuleBase" id="RU362118"/>
    </source>
</evidence>
<dbReference type="InterPro" id="IPR054542">
    <property type="entry name" value="Cys_met_metab_PP"/>
</dbReference>
<dbReference type="Pfam" id="PF01053">
    <property type="entry name" value="Cys_Met_Meta_PP"/>
    <property type="match status" value="1"/>
</dbReference>
<dbReference type="InterPro" id="IPR015421">
    <property type="entry name" value="PyrdxlP-dep_Trfase_major"/>
</dbReference>
<dbReference type="Proteomes" id="UP000010102">
    <property type="component" value="Chromosome"/>
</dbReference>
<dbReference type="EMBL" id="FQ958210">
    <property type="protein sequence ID" value="CCD05042.1"/>
    <property type="molecule type" value="Genomic_DNA"/>
</dbReference>
<dbReference type="AlphaFoldDB" id="A0AAV2UVL3"/>
<dbReference type="FunFam" id="3.40.640.10:FF:000009">
    <property type="entry name" value="Cystathionine gamma-synthase homolog"/>
    <property type="match status" value="1"/>
</dbReference>
<dbReference type="GO" id="GO:0003962">
    <property type="term" value="F:cystathionine gamma-synthase activity"/>
    <property type="evidence" value="ECO:0007669"/>
    <property type="project" value="UniProtKB-EC"/>
</dbReference>
<dbReference type="EC" id="2.5.1.48" evidence="6"/>
<name>A0AAV2UVL3_LEGPN</name>
<dbReference type="CDD" id="cd00614">
    <property type="entry name" value="CGS_like"/>
    <property type="match status" value="1"/>
</dbReference>
<dbReference type="SUPFAM" id="SSF53383">
    <property type="entry name" value="PLP-dependent transferases"/>
    <property type="match status" value="1"/>
</dbReference>
<dbReference type="GO" id="GO:0019343">
    <property type="term" value="P:cysteine biosynthetic process via cystathionine"/>
    <property type="evidence" value="ECO:0007669"/>
    <property type="project" value="TreeGrafter"/>
</dbReference>
<dbReference type="GO" id="GO:0004123">
    <property type="term" value="F:cystathionine gamma-lyase activity"/>
    <property type="evidence" value="ECO:0007669"/>
    <property type="project" value="TreeGrafter"/>
</dbReference>
<dbReference type="InterPro" id="IPR015422">
    <property type="entry name" value="PyrdxlP-dep_Trfase_small"/>
</dbReference>
<dbReference type="RefSeq" id="WP_013101241.1">
    <property type="nucleotide sequence ID" value="NC_018139.1"/>
</dbReference>
<protein>
    <submittedName>
        <fullName evidence="6">Cystathionine gamma-synthase, PLP-dependent</fullName>
        <ecNumber evidence="6">2.5.1.48</ecNumber>
    </submittedName>
</protein>
<dbReference type="GO" id="GO:0005737">
    <property type="term" value="C:cytoplasm"/>
    <property type="evidence" value="ECO:0007669"/>
    <property type="project" value="TreeGrafter"/>
</dbReference>
<evidence type="ECO:0000256" key="2">
    <source>
        <dbReference type="ARBA" id="ARBA00009077"/>
    </source>
</evidence>